<dbReference type="InterPro" id="IPR024893">
    <property type="entry name" value="ATP_PRibTrfase_HisG_short"/>
</dbReference>
<dbReference type="Pfam" id="PF01634">
    <property type="entry name" value="HisG"/>
    <property type="match status" value="1"/>
</dbReference>
<evidence type="ECO:0000256" key="6">
    <source>
        <dbReference type="ARBA" id="ARBA00020998"/>
    </source>
</evidence>
<dbReference type="Gene3D" id="3.40.190.10">
    <property type="entry name" value="Periplasmic binding protein-like II"/>
    <property type="match status" value="2"/>
</dbReference>
<dbReference type="RefSeq" id="WP_366922845.1">
    <property type="nucleotide sequence ID" value="NZ_CP121694.1"/>
</dbReference>
<name>A0AAU0USP8_9FIRM</name>
<comment type="domain">
    <text evidence="15">Lacks the C-terminal regulatory region which is replaced by HisZ.</text>
</comment>
<sequence>MKENWLTVALPKGKLGEEALALTNDTGLPTNDIKLDSRKLLWEFPDQRIRFIISRPTDIPVYVDYGAADMGIVGKDTLVEAGANVFELVDLRFGGCKFVVAVPEEKLDAQGNFDLSSLNHGRVASKFPNVAQQYFHRQGLQVEVIKLHGNIELAPRVGLADAIVDIVSTGRTLKENQLAAVGDIFYATARLIANRVSYRMQYQRVKDIMEELRRVLEKRGVVND</sequence>
<dbReference type="AlphaFoldDB" id="A0AAU0USP8"/>
<keyword evidence="8 15" id="KW-0028">Amino-acid biosynthesis</keyword>
<evidence type="ECO:0000256" key="3">
    <source>
        <dbReference type="ARBA" id="ARBA00004667"/>
    </source>
</evidence>
<dbReference type="GO" id="GO:0005737">
    <property type="term" value="C:cytoplasm"/>
    <property type="evidence" value="ECO:0007669"/>
    <property type="project" value="UniProtKB-SubCell"/>
</dbReference>
<dbReference type="PROSITE" id="PS01316">
    <property type="entry name" value="ATP_P_PHORIBOSYLTR"/>
    <property type="match status" value="1"/>
</dbReference>
<dbReference type="Proteomes" id="UP001329915">
    <property type="component" value="Chromosome"/>
</dbReference>
<keyword evidence="9 15" id="KW-0328">Glycosyltransferase</keyword>
<organism evidence="17 18">
    <name type="scientific">Metallumcola ferriviriculae</name>
    <dbReference type="NCBI Taxonomy" id="3039180"/>
    <lineage>
        <taxon>Bacteria</taxon>
        <taxon>Bacillati</taxon>
        <taxon>Bacillota</taxon>
        <taxon>Clostridia</taxon>
        <taxon>Neomoorellales</taxon>
        <taxon>Desulfitibacteraceae</taxon>
        <taxon>Metallumcola</taxon>
    </lineage>
</organism>
<comment type="subunit">
    <text evidence="15">Heteromultimer composed of HisG and HisZ subunits.</text>
</comment>
<accession>A0AAU0USP8</accession>
<reference evidence="17 18" key="1">
    <citation type="submission" date="2023-04" db="EMBL/GenBank/DDBJ databases">
        <authorList>
            <person name="Hsu D."/>
        </authorList>
    </citation>
    <scope>NUCLEOTIDE SEQUENCE [LARGE SCALE GENOMIC DNA]</scope>
    <source>
        <strain evidence="17 18">MK1</strain>
    </source>
</reference>
<dbReference type="GO" id="GO:0003879">
    <property type="term" value="F:ATP phosphoribosyltransferase activity"/>
    <property type="evidence" value="ECO:0007669"/>
    <property type="project" value="UniProtKB-UniRule"/>
</dbReference>
<evidence type="ECO:0000256" key="8">
    <source>
        <dbReference type="ARBA" id="ARBA00022605"/>
    </source>
</evidence>
<evidence type="ECO:0000313" key="17">
    <source>
        <dbReference type="EMBL" id="WRO23462.1"/>
    </source>
</evidence>
<keyword evidence="13 15" id="KW-0368">Histidine biosynthesis</keyword>
<dbReference type="KEGG" id="dbc:MFMK1_003322"/>
<evidence type="ECO:0000256" key="7">
    <source>
        <dbReference type="ARBA" id="ARBA00022490"/>
    </source>
</evidence>
<keyword evidence="18" id="KW-1185">Reference proteome</keyword>
<evidence type="ECO:0000256" key="13">
    <source>
        <dbReference type="ARBA" id="ARBA00023102"/>
    </source>
</evidence>
<dbReference type="PANTHER" id="PTHR21403">
    <property type="entry name" value="ATP PHOSPHORIBOSYLTRANSFERASE ATP-PRTASE"/>
    <property type="match status" value="1"/>
</dbReference>
<keyword evidence="7 15" id="KW-0963">Cytoplasm</keyword>
<dbReference type="PANTHER" id="PTHR21403:SF8">
    <property type="entry name" value="ATP PHOSPHORIBOSYLTRANSFERASE"/>
    <property type="match status" value="1"/>
</dbReference>
<dbReference type="HAMAP" id="MF_01018">
    <property type="entry name" value="HisG_Short"/>
    <property type="match status" value="1"/>
</dbReference>
<dbReference type="GO" id="GO:0005524">
    <property type="term" value="F:ATP binding"/>
    <property type="evidence" value="ECO:0007669"/>
    <property type="project" value="UniProtKB-KW"/>
</dbReference>
<comment type="pathway">
    <text evidence="3 15">Amino-acid biosynthesis; L-histidine biosynthesis; L-histidine from 5-phospho-alpha-D-ribose 1-diphosphate: step 1/9.</text>
</comment>
<evidence type="ECO:0000313" key="18">
    <source>
        <dbReference type="Proteomes" id="UP001329915"/>
    </source>
</evidence>
<dbReference type="InterPro" id="IPR013820">
    <property type="entry name" value="ATP_PRibTrfase_cat"/>
</dbReference>
<dbReference type="InterPro" id="IPR001348">
    <property type="entry name" value="ATP_PRibTrfase_HisG"/>
</dbReference>
<evidence type="ECO:0000259" key="16">
    <source>
        <dbReference type="Pfam" id="PF01634"/>
    </source>
</evidence>
<feature type="domain" description="ATP phosphoribosyltransferase catalytic" evidence="16">
    <location>
        <begin position="55"/>
        <end position="213"/>
    </location>
</feature>
<keyword evidence="10 15" id="KW-0808">Transferase</keyword>
<gene>
    <name evidence="15 17" type="primary">hisG</name>
    <name evidence="17" type="ORF">MFMK1_003322</name>
</gene>
<dbReference type="SUPFAM" id="SSF53850">
    <property type="entry name" value="Periplasmic binding protein-like II"/>
    <property type="match status" value="1"/>
</dbReference>
<comment type="function">
    <text evidence="14 15">Catalyzes the condensation of ATP and 5-phosphoribose 1-diphosphate to form N'-(5'-phosphoribosyl)-ATP (PR-ATP). Has a crucial role in the pathway because the rate of histidine biosynthesis seems to be controlled primarily by regulation of HisG enzymatic activity.</text>
</comment>
<evidence type="ECO:0000256" key="12">
    <source>
        <dbReference type="ARBA" id="ARBA00022840"/>
    </source>
</evidence>
<evidence type="ECO:0000256" key="9">
    <source>
        <dbReference type="ARBA" id="ARBA00022676"/>
    </source>
</evidence>
<dbReference type="InterPro" id="IPR018198">
    <property type="entry name" value="ATP_PRibTrfase_CS"/>
</dbReference>
<protein>
    <recommendedName>
        <fullName evidence="6 15">ATP phosphoribosyltransferase</fullName>
        <shortName evidence="15">ATP-PRT</shortName>
        <shortName evidence="15">ATP-PRTase</shortName>
        <ecNumber evidence="5 15">2.4.2.17</ecNumber>
    </recommendedName>
</protein>
<evidence type="ECO:0000256" key="14">
    <source>
        <dbReference type="ARBA" id="ARBA00024861"/>
    </source>
</evidence>
<keyword evidence="11 15" id="KW-0547">Nucleotide-binding</keyword>
<keyword evidence="12 15" id="KW-0067">ATP-binding</keyword>
<dbReference type="CDD" id="cd13595">
    <property type="entry name" value="PBP2_HisGs"/>
    <property type="match status" value="1"/>
</dbReference>
<comment type="subcellular location">
    <subcellularLocation>
        <location evidence="2 15">Cytoplasm</location>
    </subcellularLocation>
</comment>
<dbReference type="GO" id="GO:0000105">
    <property type="term" value="P:L-histidine biosynthetic process"/>
    <property type="evidence" value="ECO:0007669"/>
    <property type="project" value="UniProtKB-UniRule"/>
</dbReference>
<comment type="catalytic activity">
    <reaction evidence="1 15">
        <text>1-(5-phospho-beta-D-ribosyl)-ATP + diphosphate = 5-phospho-alpha-D-ribose 1-diphosphate + ATP</text>
        <dbReference type="Rhea" id="RHEA:18473"/>
        <dbReference type="ChEBI" id="CHEBI:30616"/>
        <dbReference type="ChEBI" id="CHEBI:33019"/>
        <dbReference type="ChEBI" id="CHEBI:58017"/>
        <dbReference type="ChEBI" id="CHEBI:73183"/>
        <dbReference type="EC" id="2.4.2.17"/>
    </reaction>
</comment>
<evidence type="ECO:0000256" key="11">
    <source>
        <dbReference type="ARBA" id="ARBA00022741"/>
    </source>
</evidence>
<dbReference type="EC" id="2.4.2.17" evidence="5 15"/>
<proteinExistence type="inferred from homology"/>
<evidence type="ECO:0000256" key="15">
    <source>
        <dbReference type="HAMAP-Rule" id="MF_01018"/>
    </source>
</evidence>
<evidence type="ECO:0000256" key="1">
    <source>
        <dbReference type="ARBA" id="ARBA00000915"/>
    </source>
</evidence>
<evidence type="ECO:0000256" key="10">
    <source>
        <dbReference type="ARBA" id="ARBA00022679"/>
    </source>
</evidence>
<dbReference type="FunFam" id="3.40.190.10:FF:000008">
    <property type="entry name" value="ATP phosphoribosyltransferase"/>
    <property type="match status" value="1"/>
</dbReference>
<dbReference type="EMBL" id="CP121694">
    <property type="protein sequence ID" value="WRO23462.1"/>
    <property type="molecule type" value="Genomic_DNA"/>
</dbReference>
<comment type="similarity">
    <text evidence="4 15">Belongs to the ATP phosphoribosyltransferase family. Short subfamily.</text>
</comment>
<dbReference type="NCBIfam" id="TIGR00070">
    <property type="entry name" value="hisG"/>
    <property type="match status" value="1"/>
</dbReference>
<evidence type="ECO:0000256" key="2">
    <source>
        <dbReference type="ARBA" id="ARBA00004496"/>
    </source>
</evidence>
<evidence type="ECO:0000256" key="4">
    <source>
        <dbReference type="ARBA" id="ARBA00009489"/>
    </source>
</evidence>
<evidence type="ECO:0000256" key="5">
    <source>
        <dbReference type="ARBA" id="ARBA00011946"/>
    </source>
</evidence>